<proteinExistence type="predicted"/>
<keyword evidence="1" id="KW-1133">Transmembrane helix</keyword>
<sequence length="390" mass="41573">MIGIGALSAAPVRAWVPVEPTPGQPQAIIGPCTSATQLDCIESIGALLNGSWVEGTVTGRTAPLANGGVCCHEWQIPGLVNEDGFDKVETQATLDFPGTSGTLPRLQFEIHASTRDNFRVAYESGSTACTTNKINGVCVRYGNTQRDVKFRAVIRTSWLQPSVVTPKAGETRVTTERLSLDGASKITVEGVPYDILGVDTATLGNVNAPNARGAWKVNRFAFVILDTRYLGPAPQCADKPTLVVADNSWRPSIPGFDAATGVLSLRIDNPHFDTDGTTVWPGKYQARIPLETAQCMWGPSVNENTTFTFDISDPEDPDNEATATVVVQDGHVVITATNFHYSGPTLSVRANTVAPQLPATGGPTTTISLMALTTLIVGVAMRARRRRIAA</sequence>
<feature type="transmembrane region" description="Helical" evidence="1">
    <location>
        <begin position="365"/>
        <end position="383"/>
    </location>
</feature>
<keyword evidence="1" id="KW-0472">Membrane</keyword>
<accession>A0A6J6E1M7</accession>
<dbReference type="AlphaFoldDB" id="A0A6J6E1M7"/>
<dbReference type="EMBL" id="CAEZTS010000008">
    <property type="protein sequence ID" value="CAB4567288.1"/>
    <property type="molecule type" value="Genomic_DNA"/>
</dbReference>
<organism evidence="2">
    <name type="scientific">freshwater metagenome</name>
    <dbReference type="NCBI Taxonomy" id="449393"/>
    <lineage>
        <taxon>unclassified sequences</taxon>
        <taxon>metagenomes</taxon>
        <taxon>ecological metagenomes</taxon>
    </lineage>
</organism>
<evidence type="ECO:0000256" key="1">
    <source>
        <dbReference type="SAM" id="Phobius"/>
    </source>
</evidence>
<evidence type="ECO:0000313" key="2">
    <source>
        <dbReference type="EMBL" id="CAB4567288.1"/>
    </source>
</evidence>
<gene>
    <name evidence="2" type="ORF">UFOPK1722_00156</name>
</gene>
<reference evidence="2" key="1">
    <citation type="submission" date="2020-05" db="EMBL/GenBank/DDBJ databases">
        <authorList>
            <person name="Chiriac C."/>
            <person name="Salcher M."/>
            <person name="Ghai R."/>
            <person name="Kavagutti S V."/>
        </authorList>
    </citation>
    <scope>NUCLEOTIDE SEQUENCE</scope>
</reference>
<protein>
    <submittedName>
        <fullName evidence="2">Unannotated protein</fullName>
    </submittedName>
</protein>
<keyword evidence="1" id="KW-0812">Transmembrane</keyword>
<name>A0A6J6E1M7_9ZZZZ</name>